<dbReference type="Proteomes" id="UP000287300">
    <property type="component" value="Unassembled WGS sequence"/>
</dbReference>
<organism evidence="2 3">
    <name type="scientific">Acetobacter pasteurianus NBRC 3188</name>
    <dbReference type="NCBI Taxonomy" id="1226663"/>
    <lineage>
        <taxon>Bacteria</taxon>
        <taxon>Pseudomonadati</taxon>
        <taxon>Pseudomonadota</taxon>
        <taxon>Alphaproteobacteria</taxon>
        <taxon>Acetobacterales</taxon>
        <taxon>Acetobacteraceae</taxon>
        <taxon>Acetobacter</taxon>
    </lineage>
</organism>
<protein>
    <submittedName>
        <fullName evidence="2">Uncharacterized protein</fullName>
    </submittedName>
</protein>
<evidence type="ECO:0000256" key="1">
    <source>
        <dbReference type="SAM" id="MobiDB-lite"/>
    </source>
</evidence>
<accession>A0A401WZ17</accession>
<feature type="region of interest" description="Disordered" evidence="1">
    <location>
        <begin position="1"/>
        <end position="22"/>
    </location>
</feature>
<reference evidence="2 3" key="1">
    <citation type="submission" date="2016-06" db="EMBL/GenBank/DDBJ databases">
        <title>Acetobacter pasteurianus NBRC 3188 whole genome sequencing project.</title>
        <authorList>
            <person name="Matsutani M."/>
            <person name="Shiwa Y."/>
            <person name="Okamoto-Kainuma A."/>
            <person name="Ishikawa M."/>
            <person name="Koizumi Y."/>
            <person name="Yoshikawa H."/>
            <person name="Yakushi T."/>
            <person name="Matsushita K."/>
        </authorList>
    </citation>
    <scope>NUCLEOTIDE SEQUENCE [LARGE SCALE GENOMIC DNA]</scope>
    <source>
        <strain evidence="2 3">NBRC 3188</strain>
    </source>
</reference>
<dbReference type="AlphaFoldDB" id="A0A401WZ17"/>
<evidence type="ECO:0000313" key="2">
    <source>
        <dbReference type="EMBL" id="GCD54602.1"/>
    </source>
</evidence>
<evidence type="ECO:0000313" key="3">
    <source>
        <dbReference type="Proteomes" id="UP000287300"/>
    </source>
</evidence>
<dbReference type="EMBL" id="BDES01000128">
    <property type="protein sequence ID" value="GCD54602.1"/>
    <property type="molecule type" value="Genomic_DNA"/>
</dbReference>
<comment type="caution">
    <text evidence="2">The sequence shown here is derived from an EMBL/GenBank/DDBJ whole genome shotgun (WGS) entry which is preliminary data.</text>
</comment>
<sequence>MQTIRDMCPPSLGTTGRTEGTMLEPTRFPRVARYREELANLTFEPVSADMTSFYKVLIRDAMCAISELDRPDRNQMAEISSLTTLLIEACVPVEIFMDFLQRLHDELDEPIRPTEGDE</sequence>
<name>A0A401WZ17_ACEPA</name>
<proteinExistence type="predicted"/>
<gene>
    <name evidence="2" type="ORF">NBRC3188_3299</name>
</gene>